<feature type="compositionally biased region" description="Low complexity" evidence="1">
    <location>
        <begin position="27"/>
        <end position="44"/>
    </location>
</feature>
<protein>
    <submittedName>
        <fullName evidence="2">Predicted protein</fullName>
    </submittedName>
</protein>
<evidence type="ECO:0000313" key="2">
    <source>
        <dbReference type="EMBL" id="BAK06372.1"/>
    </source>
</evidence>
<feature type="non-terminal residue" evidence="2">
    <location>
        <position position="1"/>
    </location>
</feature>
<accession>F2EGA0</accession>
<dbReference type="AlphaFoldDB" id="F2EGA0"/>
<feature type="region of interest" description="Disordered" evidence="1">
    <location>
        <begin position="1"/>
        <end position="49"/>
    </location>
</feature>
<reference evidence="2" key="1">
    <citation type="journal article" date="2011" name="Plant Physiol.">
        <title>Comprehensive sequence analysis of 24,783 barley full-length cDNAs derived from 12 clone libraries.</title>
        <authorList>
            <person name="Matsumoto T."/>
            <person name="Tanaka T."/>
            <person name="Sakai H."/>
            <person name="Amano N."/>
            <person name="Kanamori H."/>
            <person name="Kurita K."/>
            <person name="Kikuta A."/>
            <person name="Kamiya K."/>
            <person name="Yamamoto M."/>
            <person name="Ikawa H."/>
            <person name="Fujii N."/>
            <person name="Hori K."/>
            <person name="Itoh T."/>
            <person name="Sato K."/>
        </authorList>
    </citation>
    <scope>NUCLEOTIDE SEQUENCE</scope>
</reference>
<organism evidence="2">
    <name type="scientific">Hordeum vulgare subsp. vulgare</name>
    <name type="common">Domesticated barley</name>
    <dbReference type="NCBI Taxonomy" id="112509"/>
    <lineage>
        <taxon>Eukaryota</taxon>
        <taxon>Viridiplantae</taxon>
        <taxon>Streptophyta</taxon>
        <taxon>Embryophyta</taxon>
        <taxon>Tracheophyta</taxon>
        <taxon>Spermatophyta</taxon>
        <taxon>Magnoliopsida</taxon>
        <taxon>Liliopsida</taxon>
        <taxon>Poales</taxon>
        <taxon>Poaceae</taxon>
        <taxon>BOP clade</taxon>
        <taxon>Pooideae</taxon>
        <taxon>Triticodae</taxon>
        <taxon>Triticeae</taxon>
        <taxon>Hordeinae</taxon>
        <taxon>Hordeum</taxon>
    </lineage>
</organism>
<sequence length="185" mass="20186">SAPNEATTKPIEAELPCSPCLPPPLSFHPSSSSSSITTSSSSPHTVVPMETRKGILELRDRLDKTLACSDLADEGSLRSLVKKQILESSLPGSDQGNIDVIAEARAKEVSNFLEMLDTSVNERPSEIRGPQQKEWKVKQDTDQLRVMYREGPDGTPFHTLLAEGFADGPIDVCTCVSWESGLYKK</sequence>
<dbReference type="PANTHER" id="PTHR34560:SF1">
    <property type="entry name" value="START DOMAIN-CONTAINING PROTEIN"/>
    <property type="match status" value="1"/>
</dbReference>
<name>F2EGA0_HORVV</name>
<dbReference type="EMBL" id="AK375177">
    <property type="protein sequence ID" value="BAK06372.1"/>
    <property type="molecule type" value="mRNA"/>
</dbReference>
<evidence type="ECO:0000256" key="1">
    <source>
        <dbReference type="SAM" id="MobiDB-lite"/>
    </source>
</evidence>
<proteinExistence type="evidence at transcript level"/>
<dbReference type="PANTHER" id="PTHR34560">
    <property type="entry name" value="POLYKETIDE CYCLASE/DEHYDRASE/LIPID TRANSPORT SUPERFAMILY PROTEIN"/>
    <property type="match status" value="1"/>
</dbReference>